<accession>A0A6J8EK53</accession>
<proteinExistence type="predicted"/>
<evidence type="ECO:0000313" key="2">
    <source>
        <dbReference type="EMBL" id="CAC5420994.1"/>
    </source>
</evidence>
<keyword evidence="1" id="KW-0732">Signal</keyword>
<reference evidence="2 3" key="1">
    <citation type="submission" date="2020-06" db="EMBL/GenBank/DDBJ databases">
        <authorList>
            <person name="Li R."/>
            <person name="Bekaert M."/>
        </authorList>
    </citation>
    <scope>NUCLEOTIDE SEQUENCE [LARGE SCALE GENOMIC DNA]</scope>
    <source>
        <strain evidence="3">wild</strain>
    </source>
</reference>
<gene>
    <name evidence="2" type="ORF">MCOR_53158</name>
</gene>
<dbReference type="AlphaFoldDB" id="A0A6J8EK53"/>
<name>A0A6J8EK53_MYTCO</name>
<evidence type="ECO:0000256" key="1">
    <source>
        <dbReference type="SAM" id="SignalP"/>
    </source>
</evidence>
<feature type="signal peptide" evidence="1">
    <location>
        <begin position="1"/>
        <end position="17"/>
    </location>
</feature>
<dbReference type="Proteomes" id="UP000507470">
    <property type="component" value="Unassembled WGS sequence"/>
</dbReference>
<organism evidence="2 3">
    <name type="scientific">Mytilus coruscus</name>
    <name type="common">Sea mussel</name>
    <dbReference type="NCBI Taxonomy" id="42192"/>
    <lineage>
        <taxon>Eukaryota</taxon>
        <taxon>Metazoa</taxon>
        <taxon>Spiralia</taxon>
        <taxon>Lophotrochozoa</taxon>
        <taxon>Mollusca</taxon>
        <taxon>Bivalvia</taxon>
        <taxon>Autobranchia</taxon>
        <taxon>Pteriomorphia</taxon>
        <taxon>Mytilida</taxon>
        <taxon>Mytiloidea</taxon>
        <taxon>Mytilidae</taxon>
        <taxon>Mytilinae</taxon>
        <taxon>Mytilus</taxon>
    </lineage>
</organism>
<keyword evidence="3" id="KW-1185">Reference proteome</keyword>
<feature type="chain" id="PRO_5026723032" evidence="1">
    <location>
        <begin position="18"/>
        <end position="161"/>
    </location>
</feature>
<sequence>MKIAICLLLALCSAVSAHWYGGGYRRSRGYWGPRRWDDIRRRLPGGIPPYIDNEPMPCWYIYGASCGYGGGYGGYGSGYRGGYGGRGGNGGYGSGYRGGYGGRGGNGGYGGGHVGGYGGGYGGSGSRKDSTRSSGEWANIGFVRIPIQICLLKRKHGILAC</sequence>
<protein>
    <submittedName>
        <fullName evidence="2">Uncharacterized protein</fullName>
    </submittedName>
</protein>
<evidence type="ECO:0000313" key="3">
    <source>
        <dbReference type="Proteomes" id="UP000507470"/>
    </source>
</evidence>
<dbReference type="EMBL" id="CACVKT020009206">
    <property type="protein sequence ID" value="CAC5420994.1"/>
    <property type="molecule type" value="Genomic_DNA"/>
</dbReference>